<feature type="region of interest" description="Disordered" evidence="3">
    <location>
        <begin position="1158"/>
        <end position="1198"/>
    </location>
</feature>
<dbReference type="GO" id="GO:0003755">
    <property type="term" value="F:peptidyl-prolyl cis-trans isomerase activity"/>
    <property type="evidence" value="ECO:0007669"/>
    <property type="project" value="UniProtKB-EC"/>
</dbReference>
<feature type="region of interest" description="Disordered" evidence="3">
    <location>
        <begin position="765"/>
        <end position="870"/>
    </location>
</feature>
<feature type="compositionally biased region" description="Basic and acidic residues" evidence="3">
    <location>
        <begin position="1035"/>
        <end position="1044"/>
    </location>
</feature>
<dbReference type="EC" id="5.2.1.8" evidence="5"/>
<protein>
    <submittedName>
        <fullName evidence="5">Peptidyl-prolyl cis-trans isomerase CYP57</fullName>
        <ecNumber evidence="5">5.2.1.8</ecNumber>
    </submittedName>
</protein>
<dbReference type="PANTHER" id="PTHR45625:SF6">
    <property type="entry name" value="SPLICEOSOME-ASSOCIATED PROTEIN CWC27 HOMOLOG"/>
    <property type="match status" value="1"/>
</dbReference>
<accession>A0ABQ9XXU8</accession>
<dbReference type="PRINTS" id="PR00153">
    <property type="entry name" value="CSAPPISMRASE"/>
</dbReference>
<keyword evidence="2" id="KW-0539">Nucleus</keyword>
<feature type="region of interest" description="Disordered" evidence="3">
    <location>
        <begin position="1035"/>
        <end position="1103"/>
    </location>
</feature>
<evidence type="ECO:0000313" key="6">
    <source>
        <dbReference type="Proteomes" id="UP001281761"/>
    </source>
</evidence>
<feature type="compositionally biased region" description="Basic and acidic residues" evidence="3">
    <location>
        <begin position="765"/>
        <end position="778"/>
    </location>
</feature>
<name>A0ABQ9XXU8_9EUKA</name>
<feature type="compositionally biased region" description="Acidic residues" evidence="3">
    <location>
        <begin position="1072"/>
        <end position="1082"/>
    </location>
</feature>
<dbReference type="Pfam" id="PF00160">
    <property type="entry name" value="Pro_isomerase"/>
    <property type="match status" value="1"/>
</dbReference>
<comment type="subcellular location">
    <subcellularLocation>
        <location evidence="1">Nucleus</location>
    </subcellularLocation>
</comment>
<feature type="compositionally biased region" description="Basic residues" evidence="3">
    <location>
        <begin position="827"/>
        <end position="839"/>
    </location>
</feature>
<evidence type="ECO:0000256" key="3">
    <source>
        <dbReference type="SAM" id="MobiDB-lite"/>
    </source>
</evidence>
<dbReference type="Proteomes" id="UP001281761">
    <property type="component" value="Unassembled WGS sequence"/>
</dbReference>
<keyword evidence="6" id="KW-1185">Reference proteome</keyword>
<feature type="compositionally biased region" description="Basic and acidic residues" evidence="3">
    <location>
        <begin position="840"/>
        <end position="851"/>
    </location>
</feature>
<dbReference type="InterPro" id="IPR044666">
    <property type="entry name" value="Cyclophilin_A-like"/>
</dbReference>
<gene>
    <name evidence="5" type="ORF">BLNAU_8851</name>
</gene>
<feature type="compositionally biased region" description="Basic and acidic residues" evidence="3">
    <location>
        <begin position="858"/>
        <end position="867"/>
    </location>
</feature>
<dbReference type="PROSITE" id="PS50072">
    <property type="entry name" value="CSA_PPIASE_2"/>
    <property type="match status" value="1"/>
</dbReference>
<dbReference type="PANTHER" id="PTHR45625">
    <property type="entry name" value="PEPTIDYL-PROLYL CIS-TRANS ISOMERASE-RELATED"/>
    <property type="match status" value="1"/>
</dbReference>
<dbReference type="EMBL" id="JARBJD010000058">
    <property type="protein sequence ID" value="KAK2956287.1"/>
    <property type="molecule type" value="Genomic_DNA"/>
</dbReference>
<comment type="caution">
    <text evidence="5">The sequence shown here is derived from an EMBL/GenBank/DDBJ whole genome shotgun (WGS) entry which is preliminary data.</text>
</comment>
<proteinExistence type="predicted"/>
<reference evidence="5 6" key="1">
    <citation type="journal article" date="2022" name="bioRxiv">
        <title>Genomics of Preaxostyla Flagellates Illuminates Evolutionary Transitions and the Path Towards Mitochondrial Loss.</title>
        <authorList>
            <person name="Novak L.V.F."/>
            <person name="Treitli S.C."/>
            <person name="Pyrih J."/>
            <person name="Halakuc P."/>
            <person name="Pipaliya S.V."/>
            <person name="Vacek V."/>
            <person name="Brzon O."/>
            <person name="Soukal P."/>
            <person name="Eme L."/>
            <person name="Dacks J.B."/>
            <person name="Karnkowska A."/>
            <person name="Elias M."/>
            <person name="Hampl V."/>
        </authorList>
    </citation>
    <scope>NUCLEOTIDE SEQUENCE [LARGE SCALE GENOMIC DNA]</scope>
    <source>
        <strain evidence="5">NAU3</strain>
        <tissue evidence="5">Gut</tissue>
    </source>
</reference>
<dbReference type="InterPro" id="IPR029000">
    <property type="entry name" value="Cyclophilin-like_dom_sf"/>
</dbReference>
<dbReference type="Gene3D" id="2.40.100.10">
    <property type="entry name" value="Cyclophilin-like"/>
    <property type="match status" value="1"/>
</dbReference>
<feature type="compositionally biased region" description="Basic and acidic residues" evidence="3">
    <location>
        <begin position="1052"/>
        <end position="1062"/>
    </location>
</feature>
<evidence type="ECO:0000259" key="4">
    <source>
        <dbReference type="PROSITE" id="PS50072"/>
    </source>
</evidence>
<dbReference type="InterPro" id="IPR002130">
    <property type="entry name" value="Cyclophilin-type_PPIase_dom"/>
</dbReference>
<organism evidence="5 6">
    <name type="scientific">Blattamonas nauphoetae</name>
    <dbReference type="NCBI Taxonomy" id="2049346"/>
    <lineage>
        <taxon>Eukaryota</taxon>
        <taxon>Metamonada</taxon>
        <taxon>Preaxostyla</taxon>
        <taxon>Oxymonadida</taxon>
        <taxon>Blattamonas</taxon>
    </lineage>
</organism>
<dbReference type="SUPFAM" id="SSF50891">
    <property type="entry name" value="Cyclophilin-like"/>
    <property type="match status" value="1"/>
</dbReference>
<evidence type="ECO:0000256" key="1">
    <source>
        <dbReference type="ARBA" id="ARBA00004123"/>
    </source>
</evidence>
<feature type="domain" description="PPIase cyclophilin-type" evidence="4">
    <location>
        <begin position="598"/>
        <end position="749"/>
    </location>
</feature>
<evidence type="ECO:0000256" key="2">
    <source>
        <dbReference type="ARBA" id="ARBA00023242"/>
    </source>
</evidence>
<feature type="compositionally biased region" description="Acidic residues" evidence="3">
    <location>
        <begin position="800"/>
        <end position="810"/>
    </location>
</feature>
<keyword evidence="5" id="KW-0413">Isomerase</keyword>
<sequence>MNDLAPLENRFNNFFDVFQARDWLHRYDQPLSVAEWRDPLNEMNNKRLVPAIIKMSELSSKTSDSTTHFETHYLPGDLLHGNFPSEAPATCEHDLLDILNKDEETIVLTTTLADNLVCPVCKETIQNPFPGQPINWHLQICWACHHYTCEKCTSIKGPSSFHVGKDQQAPSPLNLGSCYHCKAPIGPLSAPMRVKLDIGFRNIVDMGDVHLLPRWAAAFAVIREVDEVSIQGQSLIGNGALYEEGFAFLTRAIMCFNFIEEMDPNLMYGVFSSSYFRLCFLRWTLEAHYNRGMAKCKGEVQEFWKEDDLEKRKEMVPKVMYDEEGDKEPQKQFISLRPTAFSHPVSFLCSLIPPPTGPADVLQQHFLPLYLDQNSLPDGSQLIRDDRLARHIFCSCCTGNPRMRQLGILHRGQVTWMGTPNLIMQRFIDVRWVFMTEQGAKQFLKESWNTISEKQKKVRGAPSIGTDCQCVGGVNSTQTDNVSTTSYSFIYRMGRVVVKVFGARGIKAEGDFNPQFLATFAKIASVKVALWKPPADDVFKAIQAQMEEDAKVAAGIEGKARRSGARKIFDSAAEGGMDVVQLSEPTPTAQVQFQTSKGIIEIELWTKECPKACRNFLHHCASGYYDDTIFHRVVKDFCIQGGDPTGVGDGGESIYGGPFPIELHQRLRFSHRGILAMATSTDENGIPDVNDNRSQFFITLAPCEWLNKKHTIFGRVTPQTIYTVVAIGEVDTDADDRPYDPPKLTRADILANPFDDMADIVRISKSNDDELNEQDRSRFGINKKTPPVPAVRDKRFLSFGDEDEHEDDDTPGTAFKMMSVFEATNPKKQKDKKKRKNKEKVKPTTTDDRTDLVQQTGHADEEPETAHSKPIVAYQPFLEREEKAKHDQLMQETLAEKAEQALAEQPLFASLRGEARKTKEKPQIDEDILSSINDEYKTGFVRTGKKKAEVGLDKLRIKKRSGREGDDAGLGGGGAELNALFRAAENVVDRNMDERSQKQQRDRAVKTLLKTQQRSNLDVLSRFDTLLGKSIWKGRGSEEETDPIKKHKRTHSERDGQRKNSEKVASLSLLADYDDNQSDSGEDDSHQVAPGPQPQTDESPAEISQMEKINRFLDLEDADDFDANDMSWLHRSLTFKKHTSDLYETTEELGKRAMEIRTGQRDDGGLMVIDERRKGGRGKERELEYQRSRQGQAEKVKDRNKVWEELRGKKD</sequence>
<evidence type="ECO:0000313" key="5">
    <source>
        <dbReference type="EMBL" id="KAK2956287.1"/>
    </source>
</evidence>